<feature type="short sequence motif" description="GXGXXG" evidence="4">
    <location>
        <begin position="36"/>
        <end position="41"/>
    </location>
</feature>
<keyword evidence="2 4" id="KW-0442">Lipid degradation</keyword>
<dbReference type="PANTHER" id="PTHR14226">
    <property type="entry name" value="NEUROPATHY TARGET ESTERASE/SWISS CHEESE D.MELANOGASTER"/>
    <property type="match status" value="1"/>
</dbReference>
<evidence type="ECO:0000256" key="2">
    <source>
        <dbReference type="ARBA" id="ARBA00022963"/>
    </source>
</evidence>
<feature type="short sequence motif" description="DGA/G" evidence="4">
    <location>
        <begin position="210"/>
        <end position="212"/>
    </location>
</feature>
<evidence type="ECO:0000256" key="5">
    <source>
        <dbReference type="SAM" id="MobiDB-lite"/>
    </source>
</evidence>
<keyword evidence="3 4" id="KW-0443">Lipid metabolism</keyword>
<reference evidence="8" key="1">
    <citation type="submission" date="2024-06" db="EMBL/GenBank/DDBJ databases">
        <title>Genome sequence of Vogesella sp. MAHUQ-64.</title>
        <authorList>
            <person name="Huq M.A."/>
        </authorList>
    </citation>
    <scope>NUCLEOTIDE SEQUENCE</scope>
    <source>
        <strain evidence="8">MAHUQ-64</strain>
    </source>
</reference>
<evidence type="ECO:0000256" key="6">
    <source>
        <dbReference type="SAM" id="SignalP"/>
    </source>
</evidence>
<feature type="chain" id="PRO_5047182738" evidence="6">
    <location>
        <begin position="25"/>
        <end position="731"/>
    </location>
</feature>
<keyword evidence="6" id="KW-0732">Signal</keyword>
<dbReference type="EMBL" id="JBEFLD010000003">
    <property type="protein sequence ID" value="MEQ6290182.1"/>
    <property type="molecule type" value="Genomic_DNA"/>
</dbReference>
<keyword evidence="9" id="KW-1185">Reference proteome</keyword>
<proteinExistence type="predicted"/>
<feature type="short sequence motif" description="GXSXG" evidence="4">
    <location>
        <begin position="63"/>
        <end position="67"/>
    </location>
</feature>
<comment type="caution">
    <text evidence="8">The sequence shown here is derived from an EMBL/GenBank/DDBJ whole genome shotgun (WGS) entry which is preliminary data.</text>
</comment>
<feature type="active site" description="Nucleophile" evidence="4">
    <location>
        <position position="65"/>
    </location>
</feature>
<sequence length="731" mass="79117">MIRSVAKLAALLLPLLLAAPALHAAALPRVGVVLGGGGARGIAHLGVLQELEKLQVPISCIAGTSAGALIGGAYASGQDLDTLAQQLNSADWDTLLAGKPRREDVPYQRKHNDSKNYFDLTLGFRDGKLRLPPAAINAQAIDLFIRQLTHARNESSFDNLSIPFRAVATDLENGEAVVFDKGDLSLAMRASMAVPGMFSAVEADGRLLVDGGMARQLPVEELKGRCADVLIVIDVGSPPVPRAQLNNFLNVLDQSTYLMVARNSKESLALLGADDILIRPQLDGVTPADFAASRQIIEAGRQAARAVAARLQTLAASPEAYRQWQAARSSSPPPRIDQVNVSGDFAFVEPGALIDKLAINRQLGLGSFHRRLQDVFAEGDLEKLDYTLQPQDGQTVAQVQAVERNTGPNYLRGGLELRSSSQGNATFSLLGEYRRSWLNHAGGSLLAEAKIGEEPTYSAEWYQPLAANSPLFASLSGSYREKDYSLYVTDNQPEAEYRRRTRSVHADVGWRFAEMGEIRTGWYRSSDDLKLTVGSSNAALDDYNSQEQGLRVRLALDQLDNPRWPRSGYAATLEARAPSSRSDSEDTPPASGSFSLDSVTTDQRDISWHFSLRGGYSNPDDNNNVFELGGFRYLSGYQPGQLLGRQMLFARGMMSWRVASLPSAIGTGLYLGASAEIGQMWSQITNDRDSGWLPGGTLFVGADTLLGPLFIGVGNSRGGRLTGYLNLGVEY</sequence>
<feature type="signal peptide" evidence="6">
    <location>
        <begin position="1"/>
        <end position="24"/>
    </location>
</feature>
<organism evidence="8 9">
    <name type="scientific">Vogesella oryzagri</name>
    <dbReference type="NCBI Taxonomy" id="3160864"/>
    <lineage>
        <taxon>Bacteria</taxon>
        <taxon>Pseudomonadati</taxon>
        <taxon>Pseudomonadota</taxon>
        <taxon>Betaproteobacteria</taxon>
        <taxon>Neisseriales</taxon>
        <taxon>Chromobacteriaceae</taxon>
        <taxon>Vogesella</taxon>
    </lineage>
</organism>
<feature type="domain" description="PNPLA" evidence="7">
    <location>
        <begin position="32"/>
        <end position="223"/>
    </location>
</feature>
<evidence type="ECO:0000313" key="9">
    <source>
        <dbReference type="Proteomes" id="UP001433638"/>
    </source>
</evidence>
<gene>
    <name evidence="8" type="ORF">ABNW52_06080</name>
</gene>
<protein>
    <submittedName>
        <fullName evidence="8">Patatin-like phospholipase family protein</fullName>
    </submittedName>
</protein>
<dbReference type="InterPro" id="IPR050301">
    <property type="entry name" value="NTE"/>
</dbReference>
<dbReference type="RefSeq" id="WP_349585448.1">
    <property type="nucleotide sequence ID" value="NZ_JBEFLD010000003.1"/>
</dbReference>
<evidence type="ECO:0000259" key="7">
    <source>
        <dbReference type="PROSITE" id="PS51635"/>
    </source>
</evidence>
<dbReference type="Gene3D" id="2.40.160.50">
    <property type="entry name" value="membrane protein fhac: a member of the omp85/tpsb transporter family"/>
    <property type="match status" value="1"/>
</dbReference>
<keyword evidence="1 4" id="KW-0378">Hydrolase</keyword>
<dbReference type="SUPFAM" id="SSF52151">
    <property type="entry name" value="FabD/lysophospholipase-like"/>
    <property type="match status" value="1"/>
</dbReference>
<evidence type="ECO:0000256" key="3">
    <source>
        <dbReference type="ARBA" id="ARBA00023098"/>
    </source>
</evidence>
<dbReference type="PANTHER" id="PTHR14226:SF29">
    <property type="entry name" value="NEUROPATHY TARGET ESTERASE SWS"/>
    <property type="match status" value="1"/>
</dbReference>
<dbReference type="Gene3D" id="3.40.1090.10">
    <property type="entry name" value="Cytosolic phospholipase A2 catalytic domain"/>
    <property type="match status" value="2"/>
</dbReference>
<accession>A0ABV1M1S2</accession>
<feature type="active site" description="Proton acceptor" evidence="4">
    <location>
        <position position="210"/>
    </location>
</feature>
<evidence type="ECO:0000256" key="4">
    <source>
        <dbReference type="PROSITE-ProRule" id="PRU01161"/>
    </source>
</evidence>
<evidence type="ECO:0000313" key="8">
    <source>
        <dbReference type="EMBL" id="MEQ6290182.1"/>
    </source>
</evidence>
<dbReference type="InterPro" id="IPR016035">
    <property type="entry name" value="Acyl_Trfase/lysoPLipase"/>
</dbReference>
<dbReference type="PROSITE" id="PS51635">
    <property type="entry name" value="PNPLA"/>
    <property type="match status" value="1"/>
</dbReference>
<dbReference type="Proteomes" id="UP001433638">
    <property type="component" value="Unassembled WGS sequence"/>
</dbReference>
<evidence type="ECO:0000256" key="1">
    <source>
        <dbReference type="ARBA" id="ARBA00022801"/>
    </source>
</evidence>
<dbReference type="InterPro" id="IPR002641">
    <property type="entry name" value="PNPLA_dom"/>
</dbReference>
<feature type="region of interest" description="Disordered" evidence="5">
    <location>
        <begin position="574"/>
        <end position="598"/>
    </location>
</feature>
<name>A0ABV1M1S2_9NEIS</name>
<dbReference type="Pfam" id="PF01734">
    <property type="entry name" value="Patatin"/>
    <property type="match status" value="1"/>
</dbReference>